<evidence type="ECO:0000256" key="7">
    <source>
        <dbReference type="ARBA" id="ARBA00022989"/>
    </source>
</evidence>
<dbReference type="Proteomes" id="UP000199370">
    <property type="component" value="Unassembled WGS sequence"/>
</dbReference>
<dbReference type="OrthoDB" id="31233at2157"/>
<feature type="transmembrane region" description="Helical" evidence="10">
    <location>
        <begin position="71"/>
        <end position="95"/>
    </location>
</feature>
<keyword evidence="3" id="KW-1003">Cell membrane</keyword>
<dbReference type="GO" id="GO:0005886">
    <property type="term" value="C:plasma membrane"/>
    <property type="evidence" value="ECO:0007669"/>
    <property type="project" value="UniProtKB-SubCell"/>
</dbReference>
<dbReference type="GO" id="GO:0015188">
    <property type="term" value="F:L-isoleucine transmembrane transporter activity"/>
    <property type="evidence" value="ECO:0007669"/>
    <property type="project" value="TreeGrafter"/>
</dbReference>
<evidence type="ECO:0000256" key="2">
    <source>
        <dbReference type="ARBA" id="ARBA00022448"/>
    </source>
</evidence>
<feature type="transmembrane region" description="Helical" evidence="10">
    <location>
        <begin position="215"/>
        <end position="233"/>
    </location>
</feature>
<accession>A0A1G9YXX8</accession>
<keyword evidence="5 10" id="KW-0812">Transmembrane</keyword>
<name>A0A1G9YXX8_9EURY</name>
<dbReference type="GO" id="GO:0015808">
    <property type="term" value="P:L-alanine transport"/>
    <property type="evidence" value="ECO:0007669"/>
    <property type="project" value="TreeGrafter"/>
</dbReference>
<keyword evidence="8 10" id="KW-0472">Membrane</keyword>
<dbReference type="EMBL" id="FNIA01000016">
    <property type="protein sequence ID" value="SDN13156.1"/>
    <property type="molecule type" value="Genomic_DNA"/>
</dbReference>
<evidence type="ECO:0000256" key="9">
    <source>
        <dbReference type="ARBA" id="ARBA00037998"/>
    </source>
</evidence>
<keyword evidence="7 10" id="KW-1133">Transmembrane helix</keyword>
<comment type="subcellular location">
    <subcellularLocation>
        <location evidence="1">Cell membrane</location>
        <topology evidence="1">Multi-pass membrane protein</topology>
    </subcellularLocation>
</comment>
<dbReference type="CDD" id="cd06582">
    <property type="entry name" value="TM_PBP1_LivH_like"/>
    <property type="match status" value="1"/>
</dbReference>
<keyword evidence="6" id="KW-0029">Amino-acid transport</keyword>
<evidence type="ECO:0000256" key="8">
    <source>
        <dbReference type="ARBA" id="ARBA00023136"/>
    </source>
</evidence>
<evidence type="ECO:0000313" key="12">
    <source>
        <dbReference type="Proteomes" id="UP000199370"/>
    </source>
</evidence>
<dbReference type="STRING" id="996166.SAMN05192554_11661"/>
<dbReference type="GO" id="GO:0005304">
    <property type="term" value="F:L-valine transmembrane transporter activity"/>
    <property type="evidence" value="ECO:0007669"/>
    <property type="project" value="TreeGrafter"/>
</dbReference>
<keyword evidence="4" id="KW-0997">Cell inner membrane</keyword>
<feature type="transmembrane region" description="Helical" evidence="10">
    <location>
        <begin position="253"/>
        <end position="270"/>
    </location>
</feature>
<organism evidence="11 12">
    <name type="scientific">Haloarchaeobius iranensis</name>
    <dbReference type="NCBI Taxonomy" id="996166"/>
    <lineage>
        <taxon>Archaea</taxon>
        <taxon>Methanobacteriati</taxon>
        <taxon>Methanobacteriota</taxon>
        <taxon>Stenosarchaea group</taxon>
        <taxon>Halobacteria</taxon>
        <taxon>Halobacteriales</taxon>
        <taxon>Halorubellaceae</taxon>
        <taxon>Haloarchaeobius</taxon>
    </lineage>
</organism>
<evidence type="ECO:0000313" key="11">
    <source>
        <dbReference type="EMBL" id="SDN13156.1"/>
    </source>
</evidence>
<feature type="transmembrane region" description="Helical" evidence="10">
    <location>
        <begin position="175"/>
        <end position="195"/>
    </location>
</feature>
<evidence type="ECO:0000256" key="5">
    <source>
        <dbReference type="ARBA" id="ARBA00022692"/>
    </source>
</evidence>
<evidence type="ECO:0000256" key="1">
    <source>
        <dbReference type="ARBA" id="ARBA00004651"/>
    </source>
</evidence>
<feature type="transmembrane region" description="Helical" evidence="10">
    <location>
        <begin position="107"/>
        <end position="129"/>
    </location>
</feature>
<evidence type="ECO:0000256" key="10">
    <source>
        <dbReference type="SAM" id="Phobius"/>
    </source>
</evidence>
<evidence type="ECO:0000256" key="4">
    <source>
        <dbReference type="ARBA" id="ARBA00022519"/>
    </source>
</evidence>
<dbReference type="AlphaFoldDB" id="A0A1G9YXX8"/>
<dbReference type="PANTHER" id="PTHR11795">
    <property type="entry name" value="BRANCHED-CHAIN AMINO ACID TRANSPORT SYSTEM PERMEASE PROTEIN LIVH"/>
    <property type="match status" value="1"/>
</dbReference>
<dbReference type="PANTHER" id="PTHR11795:SF371">
    <property type="entry name" value="HIGH-AFFINITY BRANCHED-CHAIN AMINO ACID TRANSPORT SYSTEM PERMEASE PROTEIN LIVH"/>
    <property type="match status" value="1"/>
</dbReference>
<comment type="similarity">
    <text evidence="9">Belongs to the binding-protein-dependent transport system permease family. LivHM subfamily.</text>
</comment>
<proteinExistence type="inferred from homology"/>
<feature type="transmembrane region" description="Helical" evidence="10">
    <location>
        <begin position="12"/>
        <end position="34"/>
    </location>
</feature>
<reference evidence="11 12" key="1">
    <citation type="submission" date="2016-10" db="EMBL/GenBank/DDBJ databases">
        <authorList>
            <person name="de Groot N.N."/>
        </authorList>
    </citation>
    <scope>NUCLEOTIDE SEQUENCE [LARGE SCALE GENOMIC DNA]</scope>
    <source>
        <strain evidence="12">EB21,IBRC-M 10013,KCTC 4048</strain>
    </source>
</reference>
<keyword evidence="2" id="KW-0813">Transport</keyword>
<dbReference type="GO" id="GO:1903806">
    <property type="term" value="P:L-isoleucine import across plasma membrane"/>
    <property type="evidence" value="ECO:0007669"/>
    <property type="project" value="TreeGrafter"/>
</dbReference>
<evidence type="ECO:0000256" key="6">
    <source>
        <dbReference type="ARBA" id="ARBA00022970"/>
    </source>
</evidence>
<keyword evidence="12" id="KW-1185">Reference proteome</keyword>
<protein>
    <submittedName>
        <fullName evidence="11">Neutral amino acid transport system permease protein</fullName>
    </submittedName>
</protein>
<feature type="transmembrane region" description="Helical" evidence="10">
    <location>
        <begin position="301"/>
        <end position="322"/>
    </location>
</feature>
<evidence type="ECO:0000256" key="3">
    <source>
        <dbReference type="ARBA" id="ARBA00022475"/>
    </source>
</evidence>
<dbReference type="RefSeq" id="WP_089734807.1">
    <property type="nucleotide sequence ID" value="NZ_FNIA01000016.1"/>
</dbReference>
<sequence length="401" mass="42008">MVDTGLLDALAQGLVTGSIIAAGAIGLSLVYSIAEVPNFAHGDMITIGAYFALVVNRPDEISLLPGLPGGAVSLVVAGAFALVAAAAFGALYELAIFRRFRSKEADLITMVIVSLGLALVLRNLVLFVAGSRNISYETAVVRDVNWDLYLTGSGLTVQRTQRQAGDIALLGEWGYPVWLLLGILAAAAAVGYGVYRWRSTDADFRTVHLVSPRVLGVLGGVATLLALAYALRFDPQGTDALWSTRIGTSYKDIAIVVVVAVAMFLLNLVLKATRLGKGMRATADNMDLAEVRGVDVDRIQLVVWVIAGLLTALAGVLAGWSASNVNPNMGFTLLLPVFAAVILGGIRSPYGAAAGAILIGISMDVGVYLLPSGLATYRTAIAFIVLIGVLLVKPDGLWGDV</sequence>
<gene>
    <name evidence="11" type="ORF">SAMN05192554_11661</name>
</gene>
<dbReference type="GO" id="GO:0042941">
    <property type="term" value="P:D-alanine transmembrane transport"/>
    <property type="evidence" value="ECO:0007669"/>
    <property type="project" value="TreeGrafter"/>
</dbReference>
<dbReference type="GO" id="GO:0015192">
    <property type="term" value="F:L-phenylalanine transmembrane transporter activity"/>
    <property type="evidence" value="ECO:0007669"/>
    <property type="project" value="TreeGrafter"/>
</dbReference>
<dbReference type="GO" id="GO:0015190">
    <property type="term" value="F:L-leucine transmembrane transporter activity"/>
    <property type="evidence" value="ECO:0007669"/>
    <property type="project" value="TreeGrafter"/>
</dbReference>
<feature type="transmembrane region" description="Helical" evidence="10">
    <location>
        <begin position="376"/>
        <end position="392"/>
    </location>
</feature>
<dbReference type="InterPro" id="IPR052157">
    <property type="entry name" value="BCAA_transport_permease"/>
</dbReference>
<dbReference type="InterPro" id="IPR001851">
    <property type="entry name" value="ABC_transp_permease"/>
</dbReference>
<dbReference type="Pfam" id="PF02653">
    <property type="entry name" value="BPD_transp_2"/>
    <property type="match status" value="2"/>
</dbReference>